<dbReference type="AlphaFoldDB" id="A0A1I4XFJ9"/>
<dbReference type="RefSeq" id="WP_090024147.1">
    <property type="nucleotide sequence ID" value="NZ_FOVD01000002.1"/>
</dbReference>
<protein>
    <submittedName>
        <fullName evidence="1">Uncharacterized protein</fullName>
    </submittedName>
</protein>
<gene>
    <name evidence="1" type="ORF">SAMN05421594_1809</name>
</gene>
<evidence type="ECO:0000313" key="2">
    <source>
        <dbReference type="Proteomes" id="UP000198769"/>
    </source>
</evidence>
<name>A0A1I4XFJ9_CHROL</name>
<reference evidence="2" key="1">
    <citation type="submission" date="2016-10" db="EMBL/GenBank/DDBJ databases">
        <authorList>
            <person name="Varghese N."/>
            <person name="Submissions S."/>
        </authorList>
    </citation>
    <scope>NUCLEOTIDE SEQUENCE [LARGE SCALE GENOMIC DNA]</scope>
    <source>
        <strain evidence="2">DSM 25575</strain>
    </source>
</reference>
<dbReference type="EMBL" id="FOVD01000002">
    <property type="protein sequence ID" value="SFN24674.1"/>
    <property type="molecule type" value="Genomic_DNA"/>
</dbReference>
<keyword evidence="2" id="KW-1185">Reference proteome</keyword>
<accession>A0A1I4XFJ9</accession>
<organism evidence="1 2">
    <name type="scientific">Chryseobacterium oleae</name>
    <dbReference type="NCBI Taxonomy" id="491207"/>
    <lineage>
        <taxon>Bacteria</taxon>
        <taxon>Pseudomonadati</taxon>
        <taxon>Bacteroidota</taxon>
        <taxon>Flavobacteriia</taxon>
        <taxon>Flavobacteriales</taxon>
        <taxon>Weeksellaceae</taxon>
        <taxon>Chryseobacterium group</taxon>
        <taxon>Chryseobacterium</taxon>
    </lineage>
</organism>
<evidence type="ECO:0000313" key="1">
    <source>
        <dbReference type="EMBL" id="SFN24674.1"/>
    </source>
</evidence>
<dbReference type="Proteomes" id="UP000198769">
    <property type="component" value="Unassembled WGS sequence"/>
</dbReference>
<sequence>MKTSNFNALVAKMETLKENEKGLLKGGIGVIGSSTSIQAPSTGDVNNVQCKCVIVKPTK</sequence>
<proteinExistence type="predicted"/>